<name>A0A2W5A0M6_9SPHN</name>
<reference evidence="1 2" key="1">
    <citation type="submission" date="2017-08" db="EMBL/GenBank/DDBJ databases">
        <title>Infants hospitalized years apart are colonized by the same room-sourced microbial strains.</title>
        <authorList>
            <person name="Brooks B."/>
            <person name="Olm M.R."/>
            <person name="Firek B.A."/>
            <person name="Baker R."/>
            <person name="Thomas B.C."/>
            <person name="Morowitz M.J."/>
            <person name="Banfield J.F."/>
        </authorList>
    </citation>
    <scope>NUCLEOTIDE SEQUENCE [LARGE SCALE GENOMIC DNA]</scope>
    <source>
        <strain evidence="1">S2_018_000_R2_101</strain>
    </source>
</reference>
<proteinExistence type="predicted"/>
<dbReference type="InterPro" id="IPR011032">
    <property type="entry name" value="GroES-like_sf"/>
</dbReference>
<dbReference type="SUPFAM" id="SSF50129">
    <property type="entry name" value="GroES-like"/>
    <property type="match status" value="1"/>
</dbReference>
<evidence type="ECO:0000313" key="1">
    <source>
        <dbReference type="EMBL" id="PZO87136.1"/>
    </source>
</evidence>
<dbReference type="InterPro" id="IPR021276">
    <property type="entry name" value="DUF2855"/>
</dbReference>
<dbReference type="AlphaFoldDB" id="A0A2W5A0M6"/>
<evidence type="ECO:0000313" key="2">
    <source>
        <dbReference type="Proteomes" id="UP000249066"/>
    </source>
</evidence>
<dbReference type="Pfam" id="PF11017">
    <property type="entry name" value="DUF2855"/>
    <property type="match status" value="1"/>
</dbReference>
<sequence>MRVSLALPMDASAVARRFIIAIGEMILGEAQYGCVEYRVDRANLRRIAEAERTLDYGEGQILVRVSAFAFTANNVTYGAFGDEMAYWRFYPTEDGFGIIPVWGFAEVIRSRCTEIPVGERLYGYWPMASHAVLTPTRVRDHDFVEGSAHRAALPPAYNLYLRWSGLGRTDDERTYMLFRPLFVTSFLIDDWLAEQSWFGAEAVILTSASSKTALGLARSLSVHEGAPPVIALTSRRNADFVQQTGYYDRVVTYDDLAPLDALDSAAIVDFAGDGALRASLHEQLGDRLRHDCVVGASHWEDRGPQQRLPGPAPTFFFAPAHLVERMKSWGADAFNQRLDAAWDGFIASTKAWLSFKEARGGSEIVAAYTRVVDGGVDPASGEIFHPV</sequence>
<organism evidence="1 2">
    <name type="scientific">Sphingomonas sanxanigenens</name>
    <dbReference type="NCBI Taxonomy" id="397260"/>
    <lineage>
        <taxon>Bacteria</taxon>
        <taxon>Pseudomonadati</taxon>
        <taxon>Pseudomonadota</taxon>
        <taxon>Alphaproteobacteria</taxon>
        <taxon>Sphingomonadales</taxon>
        <taxon>Sphingomonadaceae</taxon>
        <taxon>Sphingomonas</taxon>
    </lineage>
</organism>
<comment type="caution">
    <text evidence="1">The sequence shown here is derived from an EMBL/GenBank/DDBJ whole genome shotgun (WGS) entry which is preliminary data.</text>
</comment>
<accession>A0A2W5A0M6</accession>
<gene>
    <name evidence="1" type="ORF">DI623_15290</name>
</gene>
<dbReference type="EMBL" id="QFNN01000147">
    <property type="protein sequence ID" value="PZO87136.1"/>
    <property type="molecule type" value="Genomic_DNA"/>
</dbReference>
<protein>
    <submittedName>
        <fullName evidence="1">DUF2855 domain-containing protein</fullName>
    </submittedName>
</protein>
<dbReference type="Proteomes" id="UP000249066">
    <property type="component" value="Unassembled WGS sequence"/>
</dbReference>